<keyword evidence="4 8" id="KW-0479">Metal-binding</keyword>
<name>A0AAX6MP30_9PEZI</name>
<evidence type="ECO:0000256" key="6">
    <source>
        <dbReference type="ARBA" id="ARBA00023004"/>
    </source>
</evidence>
<evidence type="ECO:0000256" key="1">
    <source>
        <dbReference type="ARBA" id="ARBA00001971"/>
    </source>
</evidence>
<dbReference type="Gene3D" id="1.10.630.10">
    <property type="entry name" value="Cytochrome P450"/>
    <property type="match status" value="1"/>
</dbReference>
<evidence type="ECO:0008006" key="11">
    <source>
        <dbReference type="Google" id="ProtNLM"/>
    </source>
</evidence>
<dbReference type="Pfam" id="PF00067">
    <property type="entry name" value="p450"/>
    <property type="match status" value="1"/>
</dbReference>
<evidence type="ECO:0000256" key="2">
    <source>
        <dbReference type="ARBA" id="ARBA00010617"/>
    </source>
</evidence>
<dbReference type="InterPro" id="IPR050196">
    <property type="entry name" value="Cytochrome_P450_Monoox"/>
</dbReference>
<evidence type="ECO:0000313" key="10">
    <source>
        <dbReference type="Proteomes" id="UP001369815"/>
    </source>
</evidence>
<dbReference type="PANTHER" id="PTHR24291:SF50">
    <property type="entry name" value="BIFUNCTIONAL ALBAFLAVENONE MONOOXYGENASE_TERPENE SYNTHASE"/>
    <property type="match status" value="1"/>
</dbReference>
<comment type="cofactor">
    <cofactor evidence="1 8">
        <name>heme</name>
        <dbReference type="ChEBI" id="CHEBI:30413"/>
    </cofactor>
</comment>
<dbReference type="SUPFAM" id="SSF48264">
    <property type="entry name" value="Cytochrome P450"/>
    <property type="match status" value="1"/>
</dbReference>
<protein>
    <recommendedName>
        <fullName evidence="11">Cytochrome P450</fullName>
    </recommendedName>
</protein>
<dbReference type="GO" id="GO:0020037">
    <property type="term" value="F:heme binding"/>
    <property type="evidence" value="ECO:0007669"/>
    <property type="project" value="InterPro"/>
</dbReference>
<evidence type="ECO:0000313" key="9">
    <source>
        <dbReference type="EMBL" id="KAK6954157.1"/>
    </source>
</evidence>
<keyword evidence="7" id="KW-0503">Monooxygenase</keyword>
<dbReference type="PRINTS" id="PR00385">
    <property type="entry name" value="P450"/>
</dbReference>
<evidence type="ECO:0000256" key="4">
    <source>
        <dbReference type="ARBA" id="ARBA00022723"/>
    </source>
</evidence>
<sequence>MDILTCCGLTILELIALQPSTVFDSLHLPGPKDHNLLLGQEVKKFRADGPAAVQLQWMRKWPNTPFIRYISFAGKEVLLVNSLATHKAVLQTHVYDFVKPPFFARLVGEITGVGLLFSEGEAHKRERRLLAGPFSVPSMRKLLPVFRTKAKALSHVFEQLLGEKPYTTLEGASTMDTIGVTVLGIELDTISSTYPLGFQELYDCVLHQGFLGQLIWVINAFLPIRSIVPLEANRKFVQTTTDLRKMLREIIQQRATDLANGTFKREKGESRDLLTYMLEEAELRRQETGKDIWSVNDIIGHLLNFTSAGHESTAATLSWSLYVLATNPTIQDRLRSEIKSLLEANREPDYDTISALPYLHNFIREVLRVYPPSYMAQREATRDLVIEGVSIPKGTQIDLNIPLVHQHPSVWGPNATEFDPDRWDRLSGAAATPFAFEAFLQGPRTCPGRNFALIEVKAFLVELVPQWHFLGIERRDGELLSSGEERLGRGVKLANPSLTYRPADELLVRFGRIKKL</sequence>
<evidence type="ECO:0000256" key="8">
    <source>
        <dbReference type="PIRSR" id="PIRSR602403-1"/>
    </source>
</evidence>
<feature type="binding site" description="axial binding residue" evidence="8">
    <location>
        <position position="446"/>
    </location>
    <ligand>
        <name>heme</name>
        <dbReference type="ChEBI" id="CHEBI:30413"/>
    </ligand>
    <ligandPart>
        <name>Fe</name>
        <dbReference type="ChEBI" id="CHEBI:18248"/>
    </ligandPart>
</feature>
<comment type="similarity">
    <text evidence="2">Belongs to the cytochrome P450 family.</text>
</comment>
<evidence type="ECO:0000256" key="7">
    <source>
        <dbReference type="ARBA" id="ARBA00023033"/>
    </source>
</evidence>
<comment type="caution">
    <text evidence="9">The sequence shown here is derived from an EMBL/GenBank/DDBJ whole genome shotgun (WGS) entry which is preliminary data.</text>
</comment>
<dbReference type="InterPro" id="IPR001128">
    <property type="entry name" value="Cyt_P450"/>
</dbReference>
<gene>
    <name evidence="9" type="ORF">Daesc_004119</name>
</gene>
<dbReference type="InterPro" id="IPR036396">
    <property type="entry name" value="Cyt_P450_sf"/>
</dbReference>
<reference evidence="9 10" key="1">
    <citation type="journal article" date="2024" name="Front Chem Biol">
        <title>Unveiling the potential of Daldinia eschscholtzii MFLUCC 19-0629 through bioactivity and bioinformatics studies for enhanced sustainable agriculture production.</title>
        <authorList>
            <person name="Brooks S."/>
            <person name="Weaver J.A."/>
            <person name="Klomchit A."/>
            <person name="Alharthi S.A."/>
            <person name="Onlamun T."/>
            <person name="Nurani R."/>
            <person name="Vong T.K."/>
            <person name="Alberti F."/>
            <person name="Greco C."/>
        </authorList>
    </citation>
    <scope>NUCLEOTIDE SEQUENCE [LARGE SCALE GENOMIC DNA]</scope>
    <source>
        <strain evidence="9">MFLUCC 19-0629</strain>
    </source>
</reference>
<dbReference type="PANTHER" id="PTHR24291">
    <property type="entry name" value="CYTOCHROME P450 FAMILY 4"/>
    <property type="match status" value="1"/>
</dbReference>
<dbReference type="EMBL" id="JBANMG010000004">
    <property type="protein sequence ID" value="KAK6954157.1"/>
    <property type="molecule type" value="Genomic_DNA"/>
</dbReference>
<keyword evidence="10" id="KW-1185">Reference proteome</keyword>
<keyword evidence="5" id="KW-0560">Oxidoreductase</keyword>
<keyword evidence="6 8" id="KW-0408">Iron</keyword>
<dbReference type="GO" id="GO:0004497">
    <property type="term" value="F:monooxygenase activity"/>
    <property type="evidence" value="ECO:0007669"/>
    <property type="project" value="UniProtKB-KW"/>
</dbReference>
<dbReference type="InterPro" id="IPR002403">
    <property type="entry name" value="Cyt_P450_E_grp-IV"/>
</dbReference>
<organism evidence="9 10">
    <name type="scientific">Daldinia eschscholtzii</name>
    <dbReference type="NCBI Taxonomy" id="292717"/>
    <lineage>
        <taxon>Eukaryota</taxon>
        <taxon>Fungi</taxon>
        <taxon>Dikarya</taxon>
        <taxon>Ascomycota</taxon>
        <taxon>Pezizomycotina</taxon>
        <taxon>Sordariomycetes</taxon>
        <taxon>Xylariomycetidae</taxon>
        <taxon>Xylariales</taxon>
        <taxon>Hypoxylaceae</taxon>
        <taxon>Daldinia</taxon>
    </lineage>
</organism>
<dbReference type="AlphaFoldDB" id="A0AAX6MP30"/>
<evidence type="ECO:0000256" key="3">
    <source>
        <dbReference type="ARBA" id="ARBA00022617"/>
    </source>
</evidence>
<keyword evidence="3 8" id="KW-0349">Heme</keyword>
<dbReference type="GO" id="GO:0016705">
    <property type="term" value="F:oxidoreductase activity, acting on paired donors, with incorporation or reduction of molecular oxygen"/>
    <property type="evidence" value="ECO:0007669"/>
    <property type="project" value="InterPro"/>
</dbReference>
<accession>A0AAX6MP30</accession>
<dbReference type="GO" id="GO:0005506">
    <property type="term" value="F:iron ion binding"/>
    <property type="evidence" value="ECO:0007669"/>
    <property type="project" value="InterPro"/>
</dbReference>
<dbReference type="Proteomes" id="UP001369815">
    <property type="component" value="Unassembled WGS sequence"/>
</dbReference>
<proteinExistence type="inferred from homology"/>
<dbReference type="PRINTS" id="PR00465">
    <property type="entry name" value="EP450IV"/>
</dbReference>
<evidence type="ECO:0000256" key="5">
    <source>
        <dbReference type="ARBA" id="ARBA00023002"/>
    </source>
</evidence>